<evidence type="ECO:0000313" key="1">
    <source>
        <dbReference type="EMBL" id="HIU36479.1"/>
    </source>
</evidence>
<evidence type="ECO:0000313" key="2">
    <source>
        <dbReference type="Proteomes" id="UP000824071"/>
    </source>
</evidence>
<dbReference type="EMBL" id="DVMW01000043">
    <property type="protein sequence ID" value="HIU36479.1"/>
    <property type="molecule type" value="Genomic_DNA"/>
</dbReference>
<accession>A0A9D1IIK6</accession>
<gene>
    <name evidence="1" type="ORF">IAC53_07745</name>
</gene>
<proteinExistence type="predicted"/>
<sequence>MKKILDFEKVEIIDLVPFSCGVLFSRKEILPDDKCKVSFFGFDMEKMRNAPVTRSVYMLNKFGGGYQRIVDEIGDYLNCDADVYGNNGTVIVYPTGETGIFDYEGKPVWAGDLLYHGCPVQDVASDGSQIWCTVPEQNAIISYSVSHKKFYMRIGGENSTAFSRPVSLSKYGGELFICNAGSFKIRTVNLKNYAVRDFRTFDEPVRRYVRACGKEIVQLDSGVYIL</sequence>
<dbReference type="Proteomes" id="UP000824071">
    <property type="component" value="Unassembled WGS sequence"/>
</dbReference>
<name>A0A9D1IIK6_9FIRM</name>
<dbReference type="AlphaFoldDB" id="A0A9D1IIK6"/>
<dbReference type="SUPFAM" id="SSF50969">
    <property type="entry name" value="YVTN repeat-like/Quinoprotein amine dehydrogenase"/>
    <property type="match status" value="1"/>
</dbReference>
<reference evidence="1" key="2">
    <citation type="journal article" date="2021" name="PeerJ">
        <title>Extensive microbial diversity within the chicken gut microbiome revealed by metagenomics and culture.</title>
        <authorList>
            <person name="Gilroy R."/>
            <person name="Ravi A."/>
            <person name="Getino M."/>
            <person name="Pursley I."/>
            <person name="Horton D.L."/>
            <person name="Alikhan N.F."/>
            <person name="Baker D."/>
            <person name="Gharbi K."/>
            <person name="Hall N."/>
            <person name="Watson M."/>
            <person name="Adriaenssens E.M."/>
            <person name="Foster-Nyarko E."/>
            <person name="Jarju S."/>
            <person name="Secka A."/>
            <person name="Antonio M."/>
            <person name="Oren A."/>
            <person name="Chaudhuri R.R."/>
            <person name="La Ragione R."/>
            <person name="Hildebrand F."/>
            <person name="Pallen M.J."/>
        </authorList>
    </citation>
    <scope>NUCLEOTIDE SEQUENCE</scope>
    <source>
        <strain evidence="1">ChiGjej1B1-19959</strain>
    </source>
</reference>
<comment type="caution">
    <text evidence="1">The sequence shown here is derived from an EMBL/GenBank/DDBJ whole genome shotgun (WGS) entry which is preliminary data.</text>
</comment>
<reference evidence="1" key="1">
    <citation type="submission" date="2020-10" db="EMBL/GenBank/DDBJ databases">
        <authorList>
            <person name="Gilroy R."/>
        </authorList>
    </citation>
    <scope>NUCLEOTIDE SEQUENCE</scope>
    <source>
        <strain evidence="1">ChiGjej1B1-19959</strain>
    </source>
</reference>
<organism evidence="1 2">
    <name type="scientific">Candidatus Fimenecus excrementigallinarum</name>
    <dbReference type="NCBI Taxonomy" id="2840816"/>
    <lineage>
        <taxon>Bacteria</taxon>
        <taxon>Bacillati</taxon>
        <taxon>Bacillota</taxon>
        <taxon>Clostridia</taxon>
        <taxon>Candidatus Fimenecus</taxon>
    </lineage>
</organism>
<protein>
    <submittedName>
        <fullName evidence="1">Uncharacterized protein</fullName>
    </submittedName>
</protein>
<dbReference type="InterPro" id="IPR011044">
    <property type="entry name" value="Quino_amine_DH_bsu"/>
</dbReference>